<dbReference type="GO" id="GO:0003677">
    <property type="term" value="F:DNA binding"/>
    <property type="evidence" value="ECO:0007669"/>
    <property type="project" value="UniProtKB-KW"/>
</dbReference>
<name>A0A0F9CSI1_9ZZZZ</name>
<gene>
    <name evidence="6" type="ORF">LCGC14_2285950</name>
</gene>
<dbReference type="SUPFAM" id="SSF46785">
    <property type="entry name" value="Winged helix' DNA-binding domain"/>
    <property type="match status" value="1"/>
</dbReference>
<keyword evidence="1" id="KW-0805">Transcription regulation</keyword>
<protein>
    <recommendedName>
        <fullName evidence="7">HTH iclR-type domain-containing protein</fullName>
    </recommendedName>
</protein>
<dbReference type="Gene3D" id="1.10.10.10">
    <property type="entry name" value="Winged helix-like DNA-binding domain superfamily/Winged helix DNA-binding domain"/>
    <property type="match status" value="1"/>
</dbReference>
<dbReference type="SUPFAM" id="SSF55781">
    <property type="entry name" value="GAF domain-like"/>
    <property type="match status" value="1"/>
</dbReference>
<dbReference type="Gene3D" id="3.30.450.40">
    <property type="match status" value="1"/>
</dbReference>
<dbReference type="InterPro" id="IPR029016">
    <property type="entry name" value="GAF-like_dom_sf"/>
</dbReference>
<dbReference type="Pfam" id="PF01614">
    <property type="entry name" value="IclR_C"/>
    <property type="match status" value="1"/>
</dbReference>
<dbReference type="PROSITE" id="PS51078">
    <property type="entry name" value="ICLR_ED"/>
    <property type="match status" value="1"/>
</dbReference>
<dbReference type="InterPro" id="IPR014757">
    <property type="entry name" value="Tscrpt_reg_IclR_C"/>
</dbReference>
<dbReference type="GO" id="GO:0045892">
    <property type="term" value="P:negative regulation of DNA-templated transcription"/>
    <property type="evidence" value="ECO:0007669"/>
    <property type="project" value="TreeGrafter"/>
</dbReference>
<dbReference type="InterPro" id="IPR036388">
    <property type="entry name" value="WH-like_DNA-bd_sf"/>
</dbReference>
<evidence type="ECO:0000259" key="5">
    <source>
        <dbReference type="PROSITE" id="PS51078"/>
    </source>
</evidence>
<evidence type="ECO:0008006" key="7">
    <source>
        <dbReference type="Google" id="ProtNLM"/>
    </source>
</evidence>
<evidence type="ECO:0000256" key="2">
    <source>
        <dbReference type="ARBA" id="ARBA00023125"/>
    </source>
</evidence>
<dbReference type="InterPro" id="IPR005471">
    <property type="entry name" value="Tscrpt_reg_IclR_N"/>
</dbReference>
<dbReference type="InterPro" id="IPR036390">
    <property type="entry name" value="WH_DNA-bd_sf"/>
</dbReference>
<dbReference type="PROSITE" id="PS51077">
    <property type="entry name" value="HTH_ICLR"/>
    <property type="match status" value="1"/>
</dbReference>
<feature type="non-terminal residue" evidence="6">
    <location>
        <position position="203"/>
    </location>
</feature>
<dbReference type="SMART" id="SM00346">
    <property type="entry name" value="HTH_ICLR"/>
    <property type="match status" value="1"/>
</dbReference>
<feature type="domain" description="HTH iclR-type" evidence="4">
    <location>
        <begin position="22"/>
        <end position="85"/>
    </location>
</feature>
<dbReference type="AlphaFoldDB" id="A0A0F9CSI1"/>
<keyword evidence="3" id="KW-0804">Transcription</keyword>
<evidence type="ECO:0000256" key="3">
    <source>
        <dbReference type="ARBA" id="ARBA00023163"/>
    </source>
</evidence>
<evidence type="ECO:0000313" key="6">
    <source>
        <dbReference type="EMBL" id="KKL52388.1"/>
    </source>
</evidence>
<dbReference type="EMBL" id="LAZR01031911">
    <property type="protein sequence ID" value="KKL52388.1"/>
    <property type="molecule type" value="Genomic_DNA"/>
</dbReference>
<comment type="caution">
    <text evidence="6">The sequence shown here is derived from an EMBL/GenBank/DDBJ whole genome shotgun (WGS) entry which is preliminary data.</text>
</comment>
<organism evidence="6">
    <name type="scientific">marine sediment metagenome</name>
    <dbReference type="NCBI Taxonomy" id="412755"/>
    <lineage>
        <taxon>unclassified sequences</taxon>
        <taxon>metagenomes</taxon>
        <taxon>ecological metagenomes</taxon>
    </lineage>
</organism>
<dbReference type="InterPro" id="IPR050707">
    <property type="entry name" value="HTH_MetabolicPath_Reg"/>
</dbReference>
<dbReference type="GO" id="GO:0003700">
    <property type="term" value="F:DNA-binding transcription factor activity"/>
    <property type="evidence" value="ECO:0007669"/>
    <property type="project" value="TreeGrafter"/>
</dbReference>
<proteinExistence type="predicted"/>
<reference evidence="6" key="1">
    <citation type="journal article" date="2015" name="Nature">
        <title>Complex archaea that bridge the gap between prokaryotes and eukaryotes.</title>
        <authorList>
            <person name="Spang A."/>
            <person name="Saw J.H."/>
            <person name="Jorgensen S.L."/>
            <person name="Zaremba-Niedzwiedzka K."/>
            <person name="Martijn J."/>
            <person name="Lind A.E."/>
            <person name="van Eijk R."/>
            <person name="Schleper C."/>
            <person name="Guy L."/>
            <person name="Ettema T.J."/>
        </authorList>
    </citation>
    <scope>NUCLEOTIDE SEQUENCE</scope>
</reference>
<sequence length="203" mass="22749">MAMSNADTPSESGVNSSQQKGVQSIHRAVSLLRVIAEFNEQGISLSKIAGIANFKVSTTHRILSTLNSEGLIRFHPVSKIYRLGFKLFTLGNLAHQFTIRDRFRIALEHIAKKTGDTVYLIIREGYDSLCIDRVEGSSPIRIVFDVGMRRPLGMGAGSLALFVFLSDEQVEDILLTNKRRIYDFNGMTIEDMKKLISLCRNLK</sequence>
<dbReference type="PANTHER" id="PTHR30136">
    <property type="entry name" value="HELIX-TURN-HELIX TRANSCRIPTIONAL REGULATOR, ICLR FAMILY"/>
    <property type="match status" value="1"/>
</dbReference>
<evidence type="ECO:0000259" key="4">
    <source>
        <dbReference type="PROSITE" id="PS51077"/>
    </source>
</evidence>
<dbReference type="PANTHER" id="PTHR30136:SF35">
    <property type="entry name" value="HTH-TYPE TRANSCRIPTIONAL REGULATOR RV1719"/>
    <property type="match status" value="1"/>
</dbReference>
<evidence type="ECO:0000256" key="1">
    <source>
        <dbReference type="ARBA" id="ARBA00023015"/>
    </source>
</evidence>
<accession>A0A0F9CSI1</accession>
<feature type="domain" description="IclR-ED" evidence="5">
    <location>
        <begin position="86"/>
        <end position="203"/>
    </location>
</feature>
<keyword evidence="2" id="KW-0238">DNA-binding</keyword>
<dbReference type="Pfam" id="PF09339">
    <property type="entry name" value="HTH_IclR"/>
    <property type="match status" value="1"/>
</dbReference>